<evidence type="ECO:0000256" key="1">
    <source>
        <dbReference type="ARBA" id="ARBA00023015"/>
    </source>
</evidence>
<dbReference type="RefSeq" id="WP_073455030.1">
    <property type="nucleotide sequence ID" value="NZ_FRAP01000001.1"/>
</dbReference>
<dbReference type="Proteomes" id="UP000184363">
    <property type="component" value="Unassembled WGS sequence"/>
</dbReference>
<feature type="domain" description="Putative zinc-finger" evidence="4">
    <location>
        <begin position="12"/>
        <end position="39"/>
    </location>
</feature>
<dbReference type="AlphaFoldDB" id="A0A1M6NNS7"/>
<sequence length="227" mass="23899">MTAPTHPDPGDLSAYTLGLLDEEQAGAVARHLPSCPRCRREYEELREMADMLGELPPEALLDGPPEDGDLLLARTLRQVRSEVARRRRRRILAVAASAVIGIAAAVGGGILIGRTLGPPAVESSQAAGTRVFDGTSGNVRMTAKVSPAADWIRLAVTVSGMPRGEHCKLVVVRKDGSREIAGSWTVGPRGEAGGVTIDGAADVRIDEMEAVNVEGADGRVHVSAVTR</sequence>
<dbReference type="OrthoDB" id="5185837at2"/>
<proteinExistence type="predicted"/>
<dbReference type="GO" id="GO:0008270">
    <property type="term" value="F:zinc ion binding"/>
    <property type="evidence" value="ECO:0007669"/>
    <property type="project" value="UniProtKB-KW"/>
</dbReference>
<dbReference type="InterPro" id="IPR041916">
    <property type="entry name" value="Anti_sigma_zinc_sf"/>
</dbReference>
<evidence type="ECO:0000313" key="5">
    <source>
        <dbReference type="EMBL" id="SHJ97276.1"/>
    </source>
</evidence>
<keyword evidence="3" id="KW-0472">Membrane</keyword>
<organism evidence="5 6">
    <name type="scientific">Pseudonocardia thermophila</name>
    <dbReference type="NCBI Taxonomy" id="1848"/>
    <lineage>
        <taxon>Bacteria</taxon>
        <taxon>Bacillati</taxon>
        <taxon>Actinomycetota</taxon>
        <taxon>Actinomycetes</taxon>
        <taxon>Pseudonocardiales</taxon>
        <taxon>Pseudonocardiaceae</taxon>
        <taxon>Pseudonocardia</taxon>
    </lineage>
</organism>
<keyword evidence="5" id="KW-0862">Zinc</keyword>
<protein>
    <submittedName>
        <fullName evidence="5">Putative zinc-finger</fullName>
    </submittedName>
</protein>
<dbReference type="Gene3D" id="1.10.10.1320">
    <property type="entry name" value="Anti-sigma factor, zinc-finger domain"/>
    <property type="match status" value="1"/>
</dbReference>
<keyword evidence="3" id="KW-0812">Transmembrane</keyword>
<keyword evidence="5" id="KW-0863">Zinc-finger</keyword>
<gene>
    <name evidence="5" type="ORF">SAMN05443637_101365</name>
</gene>
<keyword evidence="2" id="KW-0804">Transcription</keyword>
<dbReference type="STRING" id="1848.SAMN05443637_101365"/>
<evidence type="ECO:0000313" key="6">
    <source>
        <dbReference type="Proteomes" id="UP000184363"/>
    </source>
</evidence>
<feature type="transmembrane region" description="Helical" evidence="3">
    <location>
        <begin position="91"/>
        <end position="112"/>
    </location>
</feature>
<dbReference type="EMBL" id="FRAP01000001">
    <property type="protein sequence ID" value="SHJ97276.1"/>
    <property type="molecule type" value="Genomic_DNA"/>
</dbReference>
<dbReference type="InterPro" id="IPR027383">
    <property type="entry name" value="Znf_put"/>
</dbReference>
<dbReference type="Pfam" id="PF13490">
    <property type="entry name" value="zf-HC2"/>
    <property type="match status" value="1"/>
</dbReference>
<name>A0A1M6NNS7_PSETH</name>
<keyword evidence="1" id="KW-0805">Transcription regulation</keyword>
<accession>A0A1M6NNS7</accession>
<reference evidence="5 6" key="1">
    <citation type="submission" date="2016-11" db="EMBL/GenBank/DDBJ databases">
        <authorList>
            <person name="Jaros S."/>
            <person name="Januszkiewicz K."/>
            <person name="Wedrychowicz H."/>
        </authorList>
    </citation>
    <scope>NUCLEOTIDE SEQUENCE [LARGE SCALE GENOMIC DNA]</scope>
    <source>
        <strain evidence="5 6">DSM 43832</strain>
    </source>
</reference>
<keyword evidence="3" id="KW-1133">Transmembrane helix</keyword>
<keyword evidence="5" id="KW-0479">Metal-binding</keyword>
<keyword evidence="6" id="KW-1185">Reference proteome</keyword>
<evidence type="ECO:0000256" key="3">
    <source>
        <dbReference type="SAM" id="Phobius"/>
    </source>
</evidence>
<evidence type="ECO:0000259" key="4">
    <source>
        <dbReference type="Pfam" id="PF13490"/>
    </source>
</evidence>
<evidence type="ECO:0000256" key="2">
    <source>
        <dbReference type="ARBA" id="ARBA00023163"/>
    </source>
</evidence>